<evidence type="ECO:0000313" key="7">
    <source>
        <dbReference type="EMBL" id="PJZ74940.1"/>
    </source>
</evidence>
<dbReference type="GO" id="GO:0016846">
    <property type="term" value="F:carbon-sulfur lyase activity"/>
    <property type="evidence" value="ECO:0007669"/>
    <property type="project" value="InterPro"/>
</dbReference>
<dbReference type="SUPFAM" id="SSF51316">
    <property type="entry name" value="Mss4-like"/>
    <property type="match status" value="1"/>
</dbReference>
<keyword evidence="8" id="KW-1185">Reference proteome</keyword>
<evidence type="ECO:0000259" key="5">
    <source>
        <dbReference type="PROSITE" id="PS51891"/>
    </source>
</evidence>
<evidence type="ECO:0000256" key="3">
    <source>
        <dbReference type="ARBA" id="ARBA00022833"/>
    </source>
</evidence>
<dbReference type="InterPro" id="IPR011057">
    <property type="entry name" value="Mss4-like_sf"/>
</dbReference>
<proteinExistence type="inferred from homology"/>
<dbReference type="EMBL" id="NPDY01000001">
    <property type="protein sequence ID" value="PJZ71406.1"/>
    <property type="molecule type" value="Genomic_DNA"/>
</dbReference>
<evidence type="ECO:0000313" key="6">
    <source>
        <dbReference type="EMBL" id="PJZ71406.1"/>
    </source>
</evidence>
<evidence type="ECO:0000313" key="8">
    <source>
        <dbReference type="Proteomes" id="UP000231962"/>
    </source>
</evidence>
<comment type="similarity">
    <text evidence="1">Belongs to the Gfa family.</text>
</comment>
<dbReference type="InterPro" id="IPR006913">
    <property type="entry name" value="CENP-V/GFA"/>
</dbReference>
<protein>
    <recommendedName>
        <fullName evidence="5">CENP-V/GFA domain-containing protein</fullName>
    </recommendedName>
</protein>
<dbReference type="Pfam" id="PF04828">
    <property type="entry name" value="GFA"/>
    <property type="match status" value="1"/>
</dbReference>
<dbReference type="AlphaFoldDB" id="A0A2M9ZS83"/>
<keyword evidence="4" id="KW-0456">Lyase</keyword>
<dbReference type="RefSeq" id="WP_100712377.1">
    <property type="nucleotide sequence ID" value="NZ_NPDY01000001.1"/>
</dbReference>
<gene>
    <name evidence="6" type="ORF">CH360_02595</name>
    <name evidence="7" type="ORF">CH373_02595</name>
</gene>
<evidence type="ECO:0000256" key="1">
    <source>
        <dbReference type="ARBA" id="ARBA00005495"/>
    </source>
</evidence>
<accession>A0A2M9ZS83</accession>
<dbReference type="PANTHER" id="PTHR33337:SF40">
    <property type="entry name" value="CENP-V_GFA DOMAIN-CONTAINING PROTEIN-RELATED"/>
    <property type="match status" value="1"/>
</dbReference>
<sequence>MISGRCLCGFVRYEYYGILEGANYCHCPDCRRTTGSAFNVGVRAQIKLLRIVSGQPKGFTKVADSGNKITREFCPECGSPLFTKSPAHPDLVFIKAGTLDNPNLVKPTHQIWTSLAVPWANIDPSLPSYSKNKMGSEKSTN</sequence>
<dbReference type="GO" id="GO:0046872">
    <property type="term" value="F:metal ion binding"/>
    <property type="evidence" value="ECO:0007669"/>
    <property type="project" value="UniProtKB-KW"/>
</dbReference>
<reference evidence="8 9" key="1">
    <citation type="submission" date="2017-07" db="EMBL/GenBank/DDBJ databases">
        <title>Leptospira spp. isolated from tropical soils.</title>
        <authorList>
            <person name="Thibeaux R."/>
            <person name="Iraola G."/>
            <person name="Ferres I."/>
            <person name="Bierque E."/>
            <person name="Girault D."/>
            <person name="Soupe-Gilbert M.-E."/>
            <person name="Picardeau M."/>
            <person name="Goarant C."/>
        </authorList>
    </citation>
    <scope>NUCLEOTIDE SEQUENCE [LARGE SCALE GENOMIC DNA]</scope>
    <source>
        <strain evidence="7 9">FH1-B-B1</strain>
        <strain evidence="6 8">FH1-B-C1</strain>
    </source>
</reference>
<dbReference type="Proteomes" id="UP000231990">
    <property type="component" value="Unassembled WGS sequence"/>
</dbReference>
<dbReference type="EMBL" id="NPDZ01000001">
    <property type="protein sequence ID" value="PJZ74940.1"/>
    <property type="molecule type" value="Genomic_DNA"/>
</dbReference>
<comment type="caution">
    <text evidence="7">The sequence shown here is derived from an EMBL/GenBank/DDBJ whole genome shotgun (WGS) entry which is preliminary data.</text>
</comment>
<name>A0A2M9ZS83_9LEPT</name>
<keyword evidence="2" id="KW-0479">Metal-binding</keyword>
<dbReference type="PANTHER" id="PTHR33337">
    <property type="entry name" value="GFA DOMAIN-CONTAINING PROTEIN"/>
    <property type="match status" value="1"/>
</dbReference>
<evidence type="ECO:0000256" key="2">
    <source>
        <dbReference type="ARBA" id="ARBA00022723"/>
    </source>
</evidence>
<dbReference type="Proteomes" id="UP000231962">
    <property type="component" value="Unassembled WGS sequence"/>
</dbReference>
<evidence type="ECO:0000256" key="4">
    <source>
        <dbReference type="ARBA" id="ARBA00023239"/>
    </source>
</evidence>
<dbReference type="OrthoDB" id="327703at2"/>
<evidence type="ECO:0000313" key="9">
    <source>
        <dbReference type="Proteomes" id="UP000231990"/>
    </source>
</evidence>
<dbReference type="Gene3D" id="3.90.1590.10">
    <property type="entry name" value="glutathione-dependent formaldehyde- activating enzyme (gfa)"/>
    <property type="match status" value="1"/>
</dbReference>
<dbReference type="PROSITE" id="PS51891">
    <property type="entry name" value="CENP_V_GFA"/>
    <property type="match status" value="1"/>
</dbReference>
<organism evidence="7 9">
    <name type="scientific">Leptospira perolatii</name>
    <dbReference type="NCBI Taxonomy" id="2023191"/>
    <lineage>
        <taxon>Bacteria</taxon>
        <taxon>Pseudomonadati</taxon>
        <taxon>Spirochaetota</taxon>
        <taxon>Spirochaetia</taxon>
        <taxon>Leptospirales</taxon>
        <taxon>Leptospiraceae</taxon>
        <taxon>Leptospira</taxon>
    </lineage>
</organism>
<keyword evidence="3" id="KW-0862">Zinc</keyword>
<feature type="domain" description="CENP-V/GFA" evidence="5">
    <location>
        <begin position="2"/>
        <end position="113"/>
    </location>
</feature>